<feature type="domain" description="Chorismate-utilising enzyme C-terminal" evidence="6">
    <location>
        <begin position="215"/>
        <end position="468"/>
    </location>
</feature>
<dbReference type="InterPro" id="IPR005801">
    <property type="entry name" value="ADC_synthase"/>
</dbReference>
<dbReference type="Proteomes" id="UP000501868">
    <property type="component" value="Chromosome"/>
</dbReference>
<proteinExistence type="inferred from homology"/>
<sequence>MDNSHFGCFGGICLVTIQELEIMERGLLAVNRAKELGRPILISEVHKMDTINPLSFFNIGKEHYRGERFFWKDPTDETVLIGLGISKQIQTDQASDRFFHVEKEWEKFLEDCLIFNPYTEVGVGPVMFGGFSFDPYKDKTDLWSKYADSLFHIPKFLLSIIRGQTYLTTNTVCTPHEDPYIFKKVSNERNQLLNSLHQNERMSTASLLETREIEPEEWKKTVDGVVKELTEGPLKKVVLARELRLVFDDQVEAEDVLNNLYMQQHESFIFAFESNGDCFIGASPERLVKKHGNEVYSTCLAGSISRGKTEQEDLKLGQMLLNDQKNLIEHGFVVEMIKEALEESCEEIILPDKPQLMKIRDIQHLYTPVIGKCRNDASLLLLVERLHPTPALGGLPKDEAVVKIRQVEELDRGFYAAPLGWVDYRKNGEFAVSIRSGLIQEDEVSLFAGCGVVADSDSESEYLETSLKFKPMLRALGGN</sequence>
<evidence type="ECO:0000256" key="1">
    <source>
        <dbReference type="ARBA" id="ARBA00000799"/>
    </source>
</evidence>
<dbReference type="GO" id="GO:0008909">
    <property type="term" value="F:isochorismate synthase activity"/>
    <property type="evidence" value="ECO:0007669"/>
    <property type="project" value="UniProtKB-EC"/>
</dbReference>
<accession>A0A6H1P9H6</accession>
<organism evidence="7 8">
    <name type="scientific">Priestia megaterium</name>
    <name type="common">Bacillus megaterium</name>
    <dbReference type="NCBI Taxonomy" id="1404"/>
    <lineage>
        <taxon>Bacteria</taxon>
        <taxon>Bacillati</taxon>
        <taxon>Bacillota</taxon>
        <taxon>Bacilli</taxon>
        <taxon>Bacillales</taxon>
        <taxon>Bacillaceae</taxon>
        <taxon>Priestia</taxon>
    </lineage>
</organism>
<evidence type="ECO:0000256" key="3">
    <source>
        <dbReference type="ARBA" id="ARBA00012824"/>
    </source>
</evidence>
<dbReference type="EC" id="5.4.4.2" evidence="3"/>
<dbReference type="InterPro" id="IPR015890">
    <property type="entry name" value="Chorismate_C"/>
</dbReference>
<evidence type="ECO:0000256" key="2">
    <source>
        <dbReference type="ARBA" id="ARBA00005297"/>
    </source>
</evidence>
<keyword evidence="4 7" id="KW-0413">Isomerase</keyword>
<dbReference type="AlphaFoldDB" id="A0A6H1P9H6"/>
<dbReference type="NCBIfam" id="TIGR00543">
    <property type="entry name" value="isochor_syn"/>
    <property type="match status" value="1"/>
</dbReference>
<evidence type="ECO:0000313" key="8">
    <source>
        <dbReference type="Proteomes" id="UP000501868"/>
    </source>
</evidence>
<evidence type="ECO:0000256" key="5">
    <source>
        <dbReference type="ARBA" id="ARBA00041564"/>
    </source>
</evidence>
<gene>
    <name evidence="7" type="ORF">HFZ78_29035</name>
</gene>
<dbReference type="InterPro" id="IPR004561">
    <property type="entry name" value="IsoChor_synthase"/>
</dbReference>
<evidence type="ECO:0000313" key="7">
    <source>
        <dbReference type="EMBL" id="QIZ10274.1"/>
    </source>
</evidence>
<dbReference type="SUPFAM" id="SSF56322">
    <property type="entry name" value="ADC synthase"/>
    <property type="match status" value="1"/>
</dbReference>
<dbReference type="EMBL" id="CP051128">
    <property type="protein sequence ID" value="QIZ10274.1"/>
    <property type="molecule type" value="Genomic_DNA"/>
</dbReference>
<protein>
    <recommendedName>
        <fullName evidence="3">isochorismate synthase</fullName>
        <ecNumber evidence="3">5.4.4.2</ecNumber>
    </recommendedName>
    <alternativeName>
        <fullName evidence="5">Isochorismate mutase</fullName>
    </alternativeName>
</protein>
<evidence type="ECO:0000259" key="6">
    <source>
        <dbReference type="Pfam" id="PF00425"/>
    </source>
</evidence>
<evidence type="ECO:0000256" key="4">
    <source>
        <dbReference type="ARBA" id="ARBA00023235"/>
    </source>
</evidence>
<dbReference type="PANTHER" id="PTHR42839:SF1">
    <property type="entry name" value="ISOCHORISMATE SYNTHASE MENF"/>
    <property type="match status" value="1"/>
</dbReference>
<reference evidence="7 8" key="1">
    <citation type="submission" date="2020-04" db="EMBL/GenBank/DDBJ databases">
        <title>Genome-Wide Identification of 5-Methylcytosine Sites in Bacterial Genomes By High-Throughput Sequencing of MspJI Restriction Fragments.</title>
        <authorList>
            <person name="Wu V."/>
        </authorList>
    </citation>
    <scope>NUCLEOTIDE SEQUENCE [LARGE SCALE GENOMIC DNA]</scope>
    <source>
        <strain evidence="7 8">S2</strain>
    </source>
</reference>
<dbReference type="GO" id="GO:0009697">
    <property type="term" value="P:salicylic acid biosynthetic process"/>
    <property type="evidence" value="ECO:0007669"/>
    <property type="project" value="TreeGrafter"/>
</dbReference>
<comment type="similarity">
    <text evidence="2">Belongs to the isochorismate synthase family.</text>
</comment>
<dbReference type="Pfam" id="PF00425">
    <property type="entry name" value="Chorismate_bind"/>
    <property type="match status" value="1"/>
</dbReference>
<name>A0A6H1P9H6_PRIMG</name>
<dbReference type="PANTHER" id="PTHR42839">
    <property type="entry name" value="ISOCHORISMATE SYNTHASE ENTC"/>
    <property type="match status" value="1"/>
</dbReference>
<reference evidence="7 8" key="2">
    <citation type="submission" date="2020-04" db="EMBL/GenBank/DDBJ databases">
        <authorList>
            <person name="Fomenkov A."/>
            <person name="Anton B.P."/>
            <person name="Roberts R.J."/>
        </authorList>
    </citation>
    <scope>NUCLEOTIDE SEQUENCE [LARGE SCALE GENOMIC DNA]</scope>
    <source>
        <strain evidence="7 8">S2</strain>
    </source>
</reference>
<comment type="catalytic activity">
    <reaction evidence="1">
        <text>chorismate = isochorismate</text>
        <dbReference type="Rhea" id="RHEA:18985"/>
        <dbReference type="ChEBI" id="CHEBI:29748"/>
        <dbReference type="ChEBI" id="CHEBI:29780"/>
        <dbReference type="EC" id="5.4.4.2"/>
    </reaction>
</comment>
<dbReference type="Gene3D" id="3.60.120.10">
    <property type="entry name" value="Anthranilate synthase"/>
    <property type="match status" value="1"/>
</dbReference>